<evidence type="ECO:0000313" key="3">
    <source>
        <dbReference type="Proteomes" id="UP000664203"/>
    </source>
</evidence>
<evidence type="ECO:0000256" key="1">
    <source>
        <dbReference type="SAM" id="Phobius"/>
    </source>
</evidence>
<dbReference type="InterPro" id="IPR038883">
    <property type="entry name" value="AN11006-like"/>
</dbReference>
<keyword evidence="1" id="KW-0472">Membrane</keyword>
<sequence length="306" mass="35781">MFTIIYETQPPNCGFHHEMLYLAVLTIVAFATWAGVRLLATTKALTHLCTYMKHLLAKLERQPFRFLDLPPELRNLVYDHHFALYRTPWYHQKAREGAMLPDAILNVNRQVYEEASHALYSRLIFVVKTSGRTNVQGHQRSFARVVRKMPNFLRHLTIIRLEIHWPRSGWVDLSGKGERHGRPVTELKKNITTVCTSLTKLPDLRMIKIFFLVEESLRPSWPLIPARHRIPGLLRPLKLVRRVNPEIVVELPECCPISTAELVEQQRDWACGTDRLEELDEDLEEDLGNEMMLDEEFRRLDEQSGW</sequence>
<dbReference type="AlphaFoldDB" id="A0A8H3ECR7"/>
<feature type="transmembrane region" description="Helical" evidence="1">
    <location>
        <begin position="20"/>
        <end position="40"/>
    </location>
</feature>
<dbReference type="EMBL" id="CAJPDR010000006">
    <property type="protein sequence ID" value="CAF9904441.1"/>
    <property type="molecule type" value="Genomic_DNA"/>
</dbReference>
<keyword evidence="3" id="KW-1185">Reference proteome</keyword>
<dbReference type="PANTHER" id="PTHR42085:SF2">
    <property type="entry name" value="F-BOX DOMAIN-CONTAINING PROTEIN"/>
    <property type="match status" value="1"/>
</dbReference>
<reference evidence="2" key="1">
    <citation type="submission" date="2021-03" db="EMBL/GenBank/DDBJ databases">
        <authorList>
            <person name="Tagirdzhanova G."/>
        </authorList>
    </citation>
    <scope>NUCLEOTIDE SEQUENCE</scope>
</reference>
<organism evidence="2 3">
    <name type="scientific">Alectoria fallacina</name>
    <dbReference type="NCBI Taxonomy" id="1903189"/>
    <lineage>
        <taxon>Eukaryota</taxon>
        <taxon>Fungi</taxon>
        <taxon>Dikarya</taxon>
        <taxon>Ascomycota</taxon>
        <taxon>Pezizomycotina</taxon>
        <taxon>Lecanoromycetes</taxon>
        <taxon>OSLEUM clade</taxon>
        <taxon>Lecanoromycetidae</taxon>
        <taxon>Lecanorales</taxon>
        <taxon>Lecanorineae</taxon>
        <taxon>Parmeliaceae</taxon>
        <taxon>Alectoria</taxon>
    </lineage>
</organism>
<proteinExistence type="predicted"/>
<dbReference type="OrthoDB" id="5412161at2759"/>
<evidence type="ECO:0000313" key="2">
    <source>
        <dbReference type="EMBL" id="CAF9904441.1"/>
    </source>
</evidence>
<dbReference type="PANTHER" id="PTHR42085">
    <property type="entry name" value="F-BOX DOMAIN-CONTAINING PROTEIN"/>
    <property type="match status" value="1"/>
</dbReference>
<name>A0A8H3ECR7_9LECA</name>
<comment type="caution">
    <text evidence="2">The sequence shown here is derived from an EMBL/GenBank/DDBJ whole genome shotgun (WGS) entry which is preliminary data.</text>
</comment>
<keyword evidence="1" id="KW-1133">Transmembrane helix</keyword>
<accession>A0A8H3ECR7</accession>
<keyword evidence="1" id="KW-0812">Transmembrane</keyword>
<gene>
    <name evidence="2" type="ORF">ALECFALPRED_008555</name>
</gene>
<dbReference type="Proteomes" id="UP000664203">
    <property type="component" value="Unassembled WGS sequence"/>
</dbReference>
<protein>
    <submittedName>
        <fullName evidence="2">Uncharacterized protein</fullName>
    </submittedName>
</protein>